<dbReference type="GeneID" id="73468368"/>
<comment type="caution">
    <text evidence="1">The sequence shown here is derived from an EMBL/GenBank/DDBJ whole genome shotgun (WGS) entry which is preliminary data.</text>
</comment>
<accession>A0A8J5QNR7</accession>
<organism evidence="1 2">
    <name type="scientific">[Candida] subhashii</name>
    <dbReference type="NCBI Taxonomy" id="561895"/>
    <lineage>
        <taxon>Eukaryota</taxon>
        <taxon>Fungi</taxon>
        <taxon>Dikarya</taxon>
        <taxon>Ascomycota</taxon>
        <taxon>Saccharomycotina</taxon>
        <taxon>Pichiomycetes</taxon>
        <taxon>Debaryomycetaceae</taxon>
        <taxon>Spathaspora</taxon>
    </lineage>
</organism>
<dbReference type="Proteomes" id="UP000694255">
    <property type="component" value="Unassembled WGS sequence"/>
</dbReference>
<dbReference type="OrthoDB" id="6159079at2759"/>
<dbReference type="RefSeq" id="XP_049265161.1">
    <property type="nucleotide sequence ID" value="XM_049405233.1"/>
</dbReference>
<keyword evidence="2" id="KW-1185">Reference proteome</keyword>
<reference evidence="1 2" key="1">
    <citation type="journal article" date="2021" name="DNA Res.">
        <title>Genome analysis of Candida subhashii reveals its hybrid nature and dual mitochondrial genome conformations.</title>
        <authorList>
            <person name="Mixao V."/>
            <person name="Hegedusova E."/>
            <person name="Saus E."/>
            <person name="Pryszcz L.P."/>
            <person name="Cillingova A."/>
            <person name="Nosek J."/>
            <person name="Gabaldon T."/>
        </authorList>
    </citation>
    <scope>NUCLEOTIDE SEQUENCE [LARGE SCALE GENOMIC DNA]</scope>
    <source>
        <strain evidence="1 2">CBS 10753</strain>
    </source>
</reference>
<name>A0A8J5QNR7_9ASCO</name>
<proteinExistence type="predicted"/>
<evidence type="ECO:0000313" key="2">
    <source>
        <dbReference type="Proteomes" id="UP000694255"/>
    </source>
</evidence>
<sequence>MTLEPLKHKIENEGRKCRTTSDAIEKIKTCKVCLASNATQRPHNAETLRKAIRPLERIHMDTLGPIPTQTFRSGS</sequence>
<dbReference type="EMBL" id="JAGSYN010000058">
    <property type="protein sequence ID" value="KAG7664929.1"/>
    <property type="molecule type" value="Genomic_DNA"/>
</dbReference>
<dbReference type="AlphaFoldDB" id="A0A8J5QNR7"/>
<gene>
    <name evidence="1" type="ORF">J8A68_001567</name>
</gene>
<protein>
    <submittedName>
        <fullName evidence="1">Uncharacterized protein</fullName>
    </submittedName>
</protein>
<evidence type="ECO:0000313" key="1">
    <source>
        <dbReference type="EMBL" id="KAG7664929.1"/>
    </source>
</evidence>